<feature type="compositionally biased region" description="Acidic residues" evidence="1">
    <location>
        <begin position="18"/>
        <end position="30"/>
    </location>
</feature>
<dbReference type="EMBL" id="AP035881">
    <property type="protein sequence ID" value="BFP47209.1"/>
    <property type="molecule type" value="Genomic_DNA"/>
</dbReference>
<name>A0AB33JVD1_9ACTN</name>
<evidence type="ECO:0008006" key="3">
    <source>
        <dbReference type="Google" id="ProtNLM"/>
    </source>
</evidence>
<evidence type="ECO:0000313" key="2">
    <source>
        <dbReference type="EMBL" id="BFP47209.1"/>
    </source>
</evidence>
<feature type="compositionally biased region" description="Polar residues" evidence="1">
    <location>
        <begin position="1"/>
        <end position="12"/>
    </location>
</feature>
<evidence type="ECO:0000256" key="1">
    <source>
        <dbReference type="SAM" id="MobiDB-lite"/>
    </source>
</evidence>
<reference evidence="2" key="1">
    <citation type="submission" date="2024-07" db="EMBL/GenBank/DDBJ databases">
        <title>Complete genome sequences of cellulolytic bacteria, Kitasatospora sp. CMC57 and Streptomyces sp. CMC78, isolated from Japanese agricultural soil.</title>
        <authorList>
            <person name="Hashimoto T."/>
            <person name="Ito M."/>
            <person name="Iwamoto M."/>
            <person name="Fukahori D."/>
            <person name="Shoda T."/>
            <person name="Sakoda M."/>
            <person name="Morohoshi T."/>
            <person name="Mitsuboshi M."/>
            <person name="Nishizawa T."/>
        </authorList>
    </citation>
    <scope>NUCLEOTIDE SEQUENCE</scope>
    <source>
        <strain evidence="2">CMC57</strain>
    </source>
</reference>
<protein>
    <recommendedName>
        <fullName evidence="3">DUF5709 domain-containing protein</fullName>
    </recommendedName>
</protein>
<proteinExistence type="predicted"/>
<feature type="region of interest" description="Disordered" evidence="1">
    <location>
        <begin position="1"/>
        <end position="87"/>
    </location>
</feature>
<sequence>MPQNPQNSINGQNPENPEFPEDFDDFEEESAPAGQDAVDDDERVVAEHLGDDLEQLRERRSLGADVADDADAAEQVRVVELDEDEYR</sequence>
<feature type="compositionally biased region" description="Basic and acidic residues" evidence="1">
    <location>
        <begin position="43"/>
        <end position="62"/>
    </location>
</feature>
<organism evidence="2">
    <name type="scientific">Kitasatospora sp. CMC57</name>
    <dbReference type="NCBI Taxonomy" id="3231513"/>
    <lineage>
        <taxon>Bacteria</taxon>
        <taxon>Bacillati</taxon>
        <taxon>Actinomycetota</taxon>
        <taxon>Actinomycetes</taxon>
        <taxon>Kitasatosporales</taxon>
        <taxon>Streptomycetaceae</taxon>
        <taxon>Kitasatospora</taxon>
    </lineage>
</organism>
<accession>A0AB33JVD1</accession>
<dbReference type="RefSeq" id="WP_407989585.1">
    <property type="nucleotide sequence ID" value="NZ_AP035881.2"/>
</dbReference>
<dbReference type="AlphaFoldDB" id="A0AB33JVD1"/>
<gene>
    <name evidence="2" type="ORF">KCMC57_35770</name>
</gene>